<comment type="caution">
    <text evidence="1">The sequence shown here is derived from an EMBL/GenBank/DDBJ whole genome shotgun (WGS) entry which is preliminary data.</text>
</comment>
<dbReference type="EMBL" id="CM056820">
    <property type="protein sequence ID" value="KAJ8615089.1"/>
    <property type="molecule type" value="Genomic_DNA"/>
</dbReference>
<proteinExistence type="predicted"/>
<evidence type="ECO:0000313" key="2">
    <source>
        <dbReference type="Proteomes" id="UP001234297"/>
    </source>
</evidence>
<keyword evidence="2" id="KW-1185">Reference proteome</keyword>
<evidence type="ECO:0000313" key="1">
    <source>
        <dbReference type="EMBL" id="KAJ8615089.1"/>
    </source>
</evidence>
<sequence length="103" mass="11768">MCPLLERTSTCRALASFNQFFMAPIFRSEPETILRLSSFKNFPVKALPPLLIRSKGERILQTEREEESKVKLRSKEKRPLLPPYAMGVVSATSAFVPLLVRYP</sequence>
<protein>
    <submittedName>
        <fullName evidence="1">Uncharacterized protein</fullName>
    </submittedName>
</protein>
<accession>A0ACC2K261</accession>
<reference evidence="1 2" key="1">
    <citation type="journal article" date="2022" name="Hortic Res">
        <title>A haplotype resolved chromosomal level avocado genome allows analysis of novel avocado genes.</title>
        <authorList>
            <person name="Nath O."/>
            <person name="Fletcher S.J."/>
            <person name="Hayward A."/>
            <person name="Shaw L.M."/>
            <person name="Masouleh A.K."/>
            <person name="Furtado A."/>
            <person name="Henry R.J."/>
            <person name="Mitter N."/>
        </authorList>
    </citation>
    <scope>NUCLEOTIDE SEQUENCE [LARGE SCALE GENOMIC DNA]</scope>
    <source>
        <strain evidence="2">cv. Hass</strain>
    </source>
</reference>
<organism evidence="1 2">
    <name type="scientific">Persea americana</name>
    <name type="common">Avocado</name>
    <dbReference type="NCBI Taxonomy" id="3435"/>
    <lineage>
        <taxon>Eukaryota</taxon>
        <taxon>Viridiplantae</taxon>
        <taxon>Streptophyta</taxon>
        <taxon>Embryophyta</taxon>
        <taxon>Tracheophyta</taxon>
        <taxon>Spermatophyta</taxon>
        <taxon>Magnoliopsida</taxon>
        <taxon>Magnoliidae</taxon>
        <taxon>Laurales</taxon>
        <taxon>Lauraceae</taxon>
        <taxon>Persea</taxon>
    </lineage>
</organism>
<dbReference type="Proteomes" id="UP001234297">
    <property type="component" value="Chromosome 12"/>
</dbReference>
<name>A0ACC2K261_PERAE</name>
<gene>
    <name evidence="1" type="ORF">MRB53_034461</name>
</gene>